<dbReference type="PANTHER" id="PTHR36051:SF2">
    <property type="entry name" value="DYNAMIN"/>
    <property type="match status" value="1"/>
</dbReference>
<evidence type="ECO:0000256" key="2">
    <source>
        <dbReference type="SAM" id="MobiDB-lite"/>
    </source>
</evidence>
<dbReference type="PANTHER" id="PTHR36051">
    <property type="entry name" value="DYNAMIN"/>
    <property type="match status" value="1"/>
</dbReference>
<gene>
    <name evidence="4" type="primary">LOC109718687</name>
</gene>
<feature type="coiled-coil region" evidence="1">
    <location>
        <begin position="246"/>
        <end position="273"/>
    </location>
</feature>
<protein>
    <submittedName>
        <fullName evidence="4">Uncharacterized protein LOC109718687 isoform X1</fullName>
    </submittedName>
</protein>
<proteinExistence type="predicted"/>
<sequence length="314" mass="33587">MANATSSRGRSASLRLENPFSLKVGHVFTGFGVGCGVGIGVGRPIYFGAIPMLQQVLSATRGATDAFSGIGRHVNGSLRKLGLKNIEAGVGCGIGIGHGFGVGIALKPGVIHGLQSSLTEAMGKVMMNLGNVPGFSSALTQISASMSNGISPLGVGGPSINSMQSSSSPIVESESKTARSTVENKSSLQGSLQEPTSKNYEQKGITSEKPIGTRTEKVIDNFLQNPLFQTDSEKELSDVGGNVRAMNNVLQMLLKHQQVIEELMEENQKLHRVLIEDLKIPPSKLRTIQESKNRAYYPCSECFECRRRNRKAAR</sequence>
<feature type="compositionally biased region" description="Polar residues" evidence="2">
    <location>
        <begin position="178"/>
        <end position="199"/>
    </location>
</feature>
<keyword evidence="3" id="KW-1185">Reference proteome</keyword>
<accession>A0A6P5G4G1</accession>
<reference evidence="3" key="1">
    <citation type="journal article" date="2015" name="Nat. Genet.">
        <title>The pineapple genome and the evolution of CAM photosynthesis.</title>
        <authorList>
            <person name="Ming R."/>
            <person name="VanBuren R."/>
            <person name="Wai C.M."/>
            <person name="Tang H."/>
            <person name="Schatz M.C."/>
            <person name="Bowers J.E."/>
            <person name="Lyons E."/>
            <person name="Wang M.L."/>
            <person name="Chen J."/>
            <person name="Biggers E."/>
            <person name="Zhang J."/>
            <person name="Huang L."/>
            <person name="Zhang L."/>
            <person name="Miao W."/>
            <person name="Zhang J."/>
            <person name="Ye Z."/>
            <person name="Miao C."/>
            <person name="Lin Z."/>
            <person name="Wang H."/>
            <person name="Zhou H."/>
            <person name="Yim W.C."/>
            <person name="Priest H.D."/>
            <person name="Zheng C."/>
            <person name="Woodhouse M."/>
            <person name="Edger P.P."/>
            <person name="Guyot R."/>
            <person name="Guo H.B."/>
            <person name="Guo H."/>
            <person name="Zheng G."/>
            <person name="Singh R."/>
            <person name="Sharma A."/>
            <person name="Min X."/>
            <person name="Zheng Y."/>
            <person name="Lee H."/>
            <person name="Gurtowski J."/>
            <person name="Sedlazeck F.J."/>
            <person name="Harkess A."/>
            <person name="McKain M.R."/>
            <person name="Liao Z."/>
            <person name="Fang J."/>
            <person name="Liu J."/>
            <person name="Zhang X."/>
            <person name="Zhang Q."/>
            <person name="Hu W."/>
            <person name="Qin Y."/>
            <person name="Wang K."/>
            <person name="Chen L.Y."/>
            <person name="Shirley N."/>
            <person name="Lin Y.R."/>
            <person name="Liu L.Y."/>
            <person name="Hernandez A.G."/>
            <person name="Wright C.L."/>
            <person name="Bulone V."/>
            <person name="Tuskan G.A."/>
            <person name="Heath K."/>
            <person name="Zee F."/>
            <person name="Moore P.H."/>
            <person name="Sunkar R."/>
            <person name="Leebens-Mack J.H."/>
            <person name="Mockler T."/>
            <person name="Bennetzen J.L."/>
            <person name="Freeling M."/>
            <person name="Sankoff D."/>
            <person name="Paterson A.H."/>
            <person name="Zhu X."/>
            <person name="Yang X."/>
            <person name="Smith J.A."/>
            <person name="Cushman J.C."/>
            <person name="Paull R.E."/>
            <person name="Yu Q."/>
        </authorList>
    </citation>
    <scope>NUCLEOTIDE SEQUENCE [LARGE SCALE GENOMIC DNA]</scope>
    <source>
        <strain evidence="3">cv. F153</strain>
    </source>
</reference>
<name>A0A6P5G4G1_ANACO</name>
<feature type="compositionally biased region" description="Low complexity" evidence="2">
    <location>
        <begin position="159"/>
        <end position="172"/>
    </location>
</feature>
<dbReference type="Gramene" id="Aco021268.1.mrna1">
    <property type="protein sequence ID" value="Aco021268.1.mrna1"/>
    <property type="gene ID" value="Aco021268.1.path1"/>
</dbReference>
<dbReference type="RefSeq" id="XP_020100628.1">
    <property type="nucleotide sequence ID" value="XM_020245039.1"/>
</dbReference>
<dbReference type="OrthoDB" id="1934430at2759"/>
<dbReference type="Proteomes" id="UP000515123">
    <property type="component" value="Linkage group 12"/>
</dbReference>
<evidence type="ECO:0000313" key="3">
    <source>
        <dbReference type="Proteomes" id="UP000515123"/>
    </source>
</evidence>
<dbReference type="GeneID" id="109718687"/>
<dbReference type="AlphaFoldDB" id="A0A6P5G4G1"/>
<keyword evidence="1" id="KW-0175">Coiled coil</keyword>
<feature type="region of interest" description="Disordered" evidence="2">
    <location>
        <begin position="155"/>
        <end position="211"/>
    </location>
</feature>
<evidence type="ECO:0000256" key="1">
    <source>
        <dbReference type="SAM" id="Coils"/>
    </source>
</evidence>
<organism evidence="3 4">
    <name type="scientific">Ananas comosus</name>
    <name type="common">Pineapple</name>
    <name type="synonym">Ananas ananas</name>
    <dbReference type="NCBI Taxonomy" id="4615"/>
    <lineage>
        <taxon>Eukaryota</taxon>
        <taxon>Viridiplantae</taxon>
        <taxon>Streptophyta</taxon>
        <taxon>Embryophyta</taxon>
        <taxon>Tracheophyta</taxon>
        <taxon>Spermatophyta</taxon>
        <taxon>Magnoliopsida</taxon>
        <taxon>Liliopsida</taxon>
        <taxon>Poales</taxon>
        <taxon>Bromeliaceae</taxon>
        <taxon>Bromelioideae</taxon>
        <taxon>Ananas</taxon>
    </lineage>
</organism>
<reference evidence="4" key="2">
    <citation type="submission" date="2025-08" db="UniProtKB">
        <authorList>
            <consortium name="RefSeq"/>
        </authorList>
    </citation>
    <scope>IDENTIFICATION</scope>
    <source>
        <tissue evidence="4">Leaf</tissue>
    </source>
</reference>
<evidence type="ECO:0000313" key="4">
    <source>
        <dbReference type="RefSeq" id="XP_020100628.1"/>
    </source>
</evidence>